<dbReference type="VEuPathDB" id="FungiDB:I7I51_03852"/>
<evidence type="ECO:0000313" key="1">
    <source>
        <dbReference type="EMBL" id="QSS61675.1"/>
    </source>
</evidence>
<sequence>MLLEEGREFAQRLEGMGKRVRSMTVAGQRHAWDKSANPLRDQGSVDAIYRQACQEMELIFESERK</sequence>
<dbReference type="AlphaFoldDB" id="A0A8A1M7K7"/>
<organism evidence="1 2">
    <name type="scientific">Ajellomyces capsulatus</name>
    <name type="common">Darling's disease fungus</name>
    <name type="synonym">Histoplasma capsulatum</name>
    <dbReference type="NCBI Taxonomy" id="5037"/>
    <lineage>
        <taxon>Eukaryota</taxon>
        <taxon>Fungi</taxon>
        <taxon>Dikarya</taxon>
        <taxon>Ascomycota</taxon>
        <taxon>Pezizomycotina</taxon>
        <taxon>Eurotiomycetes</taxon>
        <taxon>Eurotiomycetidae</taxon>
        <taxon>Onygenales</taxon>
        <taxon>Ajellomycetaceae</taxon>
        <taxon>Histoplasma</taxon>
    </lineage>
</organism>
<reference evidence="1" key="1">
    <citation type="submission" date="2021-01" db="EMBL/GenBank/DDBJ databases">
        <title>Chromosome-level genome assembly of a human fungal pathogen reveals clustering of transcriptionally co-regulated genes.</title>
        <authorList>
            <person name="Voorhies M."/>
            <person name="Cohen S."/>
            <person name="Shea T.P."/>
            <person name="Petrus S."/>
            <person name="Munoz J.F."/>
            <person name="Poplawski S."/>
            <person name="Goldman W.E."/>
            <person name="Michael T."/>
            <person name="Cuomo C.A."/>
            <person name="Sil A."/>
            <person name="Beyhan S."/>
        </authorList>
    </citation>
    <scope>NUCLEOTIDE SEQUENCE</scope>
    <source>
        <strain evidence="1">WU24</strain>
    </source>
</reference>
<dbReference type="EMBL" id="CP069111">
    <property type="protein sequence ID" value="QSS61675.1"/>
    <property type="molecule type" value="Genomic_DNA"/>
</dbReference>
<dbReference type="Proteomes" id="UP000663671">
    <property type="component" value="Chromosome 5"/>
</dbReference>
<name>A0A8A1M7K7_AJECA</name>
<evidence type="ECO:0000313" key="2">
    <source>
        <dbReference type="Proteomes" id="UP000663671"/>
    </source>
</evidence>
<dbReference type="OrthoDB" id="433474at2759"/>
<proteinExistence type="predicted"/>
<protein>
    <submittedName>
        <fullName evidence="1">Lipase</fullName>
    </submittedName>
</protein>
<gene>
    <name evidence="1" type="ORF">I7I51_03852</name>
</gene>
<accession>A0A8A1M7K7</accession>